<name>A0A1H5PNG5_9ACTN</name>
<keyword evidence="2" id="KW-1185">Reference proteome</keyword>
<dbReference type="AlphaFoldDB" id="A0A1H5PNG5"/>
<organism evidence="1 2">
    <name type="scientific">Jiangella alba</name>
    <dbReference type="NCBI Taxonomy" id="561176"/>
    <lineage>
        <taxon>Bacteria</taxon>
        <taxon>Bacillati</taxon>
        <taxon>Actinomycetota</taxon>
        <taxon>Actinomycetes</taxon>
        <taxon>Jiangellales</taxon>
        <taxon>Jiangellaceae</taxon>
        <taxon>Jiangella</taxon>
    </lineage>
</organism>
<dbReference type="EMBL" id="FNUC01000004">
    <property type="protein sequence ID" value="SEF14758.1"/>
    <property type="molecule type" value="Genomic_DNA"/>
</dbReference>
<dbReference type="RefSeq" id="WP_171906637.1">
    <property type="nucleotide sequence ID" value="NZ_FNUC01000004.1"/>
</dbReference>
<sequence>MTTTADARRDGGCSFCRQVTDPMWISKVTALLYCDDCRRMIPRQTIDRVV</sequence>
<evidence type="ECO:0000313" key="2">
    <source>
        <dbReference type="Proteomes" id="UP000181980"/>
    </source>
</evidence>
<evidence type="ECO:0000313" key="1">
    <source>
        <dbReference type="EMBL" id="SEF14758.1"/>
    </source>
</evidence>
<dbReference type="STRING" id="561176.SAMN04488561_4725"/>
<reference evidence="2" key="1">
    <citation type="submission" date="2016-10" db="EMBL/GenBank/DDBJ databases">
        <authorList>
            <person name="Varghese N."/>
            <person name="Submissions S."/>
        </authorList>
    </citation>
    <scope>NUCLEOTIDE SEQUENCE [LARGE SCALE GENOMIC DNA]</scope>
    <source>
        <strain evidence="2">DSM 45237</strain>
    </source>
</reference>
<protein>
    <submittedName>
        <fullName evidence="1">Uncharacterized protein</fullName>
    </submittedName>
</protein>
<dbReference type="Proteomes" id="UP000181980">
    <property type="component" value="Unassembled WGS sequence"/>
</dbReference>
<gene>
    <name evidence="1" type="ORF">SAMN04488561_4725</name>
</gene>
<proteinExistence type="predicted"/>
<accession>A0A1H5PNG5</accession>